<evidence type="ECO:0000313" key="4">
    <source>
        <dbReference type="EMBL" id="OAT21023.1"/>
    </source>
</evidence>
<dbReference type="AlphaFoldDB" id="A0A1B7HZA3"/>
<evidence type="ECO:0000313" key="5">
    <source>
        <dbReference type="Proteomes" id="UP000078504"/>
    </source>
</evidence>
<evidence type="ECO:0000256" key="2">
    <source>
        <dbReference type="ARBA" id="ARBA00022679"/>
    </source>
</evidence>
<sequence>MVSTASVDVSIIIPVYNDEGNISRVLSKLLAETRIGIEIIIVNDGSVDNTLDVINHFDDDRLIIINQENQGVYAARNAALAKHRGQWVMLLDSDDDFSDNMVFDRYTEAMKHDVDVFITNGRIVRVYNSQDGRVIHRKQKYNRIITGNEWIESAVNNGEWPHYLWLQIIKSEYIKSNNLVFNAGYSHQDILWTTMLGLFNGQLYISEKPDYFYVKNPHSITNSSKYFDRRAYSYIEVISKLIAYAKENKKPGIKKALLKHASHECRHFLGLFRKRVSDKKAVKKLFLEKISFIDLFLGASTFKQFWLLIRLYFSMKSS</sequence>
<comment type="caution">
    <text evidence="4">The sequence shown here is derived from an EMBL/GenBank/DDBJ whole genome shotgun (WGS) entry which is preliminary data.</text>
</comment>
<dbReference type="PANTHER" id="PTHR22916">
    <property type="entry name" value="GLYCOSYLTRANSFERASE"/>
    <property type="match status" value="1"/>
</dbReference>
<dbReference type="EMBL" id="LXEP01000021">
    <property type="protein sequence ID" value="OAT21023.1"/>
    <property type="molecule type" value="Genomic_DNA"/>
</dbReference>
<dbReference type="Gene3D" id="3.90.550.10">
    <property type="entry name" value="Spore Coat Polysaccharide Biosynthesis Protein SpsA, Chain A"/>
    <property type="match status" value="1"/>
</dbReference>
<dbReference type="PANTHER" id="PTHR22916:SF51">
    <property type="entry name" value="GLYCOSYLTRANSFERASE EPSH-RELATED"/>
    <property type="match status" value="1"/>
</dbReference>
<dbReference type="InterPro" id="IPR029044">
    <property type="entry name" value="Nucleotide-diphossugar_trans"/>
</dbReference>
<organism evidence="4 5">
    <name type="scientific">Buttiauxella gaviniae ATCC 51604</name>
    <dbReference type="NCBI Taxonomy" id="1354253"/>
    <lineage>
        <taxon>Bacteria</taxon>
        <taxon>Pseudomonadati</taxon>
        <taxon>Pseudomonadota</taxon>
        <taxon>Gammaproteobacteria</taxon>
        <taxon>Enterobacterales</taxon>
        <taxon>Enterobacteriaceae</taxon>
        <taxon>Buttiauxella</taxon>
    </lineage>
</organism>
<dbReference type="PATRIC" id="fig|1354253.4.peg.2321"/>
<name>A0A1B7HZA3_9ENTR</name>
<evidence type="ECO:0000256" key="1">
    <source>
        <dbReference type="ARBA" id="ARBA00022676"/>
    </source>
</evidence>
<reference evidence="4 5" key="1">
    <citation type="submission" date="2016-04" db="EMBL/GenBank/DDBJ databases">
        <title>ATOL: Assembling a taxonomically balanced genome-scale reconstruction of the evolutionary history of the Enterobacteriaceae.</title>
        <authorList>
            <person name="Plunkett G.III."/>
            <person name="Neeno-Eckwall E.C."/>
            <person name="Glasner J.D."/>
            <person name="Perna N.T."/>
        </authorList>
    </citation>
    <scope>NUCLEOTIDE SEQUENCE [LARGE SCALE GENOMIC DNA]</scope>
    <source>
        <strain evidence="4 5">ATCC 51604</strain>
    </source>
</reference>
<keyword evidence="1" id="KW-0328">Glycosyltransferase</keyword>
<protein>
    <submittedName>
        <fullName evidence="4">Beta-1,3-glucosyltransferase</fullName>
    </submittedName>
</protein>
<gene>
    <name evidence="4" type="ORF">M977_02273</name>
</gene>
<dbReference type="CDD" id="cd00761">
    <property type="entry name" value="Glyco_tranf_GTA_type"/>
    <property type="match status" value="1"/>
</dbReference>
<dbReference type="SUPFAM" id="SSF53448">
    <property type="entry name" value="Nucleotide-diphospho-sugar transferases"/>
    <property type="match status" value="1"/>
</dbReference>
<evidence type="ECO:0000259" key="3">
    <source>
        <dbReference type="Pfam" id="PF00535"/>
    </source>
</evidence>
<dbReference type="Proteomes" id="UP000078504">
    <property type="component" value="Unassembled WGS sequence"/>
</dbReference>
<keyword evidence="2 4" id="KW-0808">Transferase</keyword>
<feature type="domain" description="Glycosyltransferase 2-like" evidence="3">
    <location>
        <begin position="10"/>
        <end position="139"/>
    </location>
</feature>
<proteinExistence type="predicted"/>
<dbReference type="GO" id="GO:0016758">
    <property type="term" value="F:hexosyltransferase activity"/>
    <property type="evidence" value="ECO:0007669"/>
    <property type="project" value="UniProtKB-ARBA"/>
</dbReference>
<accession>A0A1B7HZA3</accession>
<dbReference type="Pfam" id="PF00535">
    <property type="entry name" value="Glycos_transf_2"/>
    <property type="match status" value="1"/>
</dbReference>
<dbReference type="InterPro" id="IPR001173">
    <property type="entry name" value="Glyco_trans_2-like"/>
</dbReference>